<dbReference type="SUPFAM" id="SSF53756">
    <property type="entry name" value="UDP-Glycosyltransferase/glycogen phosphorylase"/>
    <property type="match status" value="1"/>
</dbReference>
<dbReference type="RefSeq" id="WP_123698248.1">
    <property type="nucleotide sequence ID" value="NZ_RKHJ01000001.1"/>
</dbReference>
<dbReference type="CDD" id="cd03809">
    <property type="entry name" value="GT4_MtfB-like"/>
    <property type="match status" value="1"/>
</dbReference>
<dbReference type="Gene3D" id="3.40.50.2000">
    <property type="entry name" value="Glycogen Phosphorylase B"/>
    <property type="match status" value="2"/>
</dbReference>
<dbReference type="OrthoDB" id="9801609at2"/>
<organism evidence="3 4">
    <name type="scientific">Agrococcus jenensis</name>
    <dbReference type="NCBI Taxonomy" id="46353"/>
    <lineage>
        <taxon>Bacteria</taxon>
        <taxon>Bacillati</taxon>
        <taxon>Actinomycetota</taxon>
        <taxon>Actinomycetes</taxon>
        <taxon>Micrococcales</taxon>
        <taxon>Microbacteriaceae</taxon>
        <taxon>Agrococcus</taxon>
    </lineage>
</organism>
<dbReference type="AlphaFoldDB" id="A0A3N2AWH5"/>
<reference evidence="3 4" key="1">
    <citation type="submission" date="2018-11" db="EMBL/GenBank/DDBJ databases">
        <title>Sequencing the genomes of 1000 actinobacteria strains.</title>
        <authorList>
            <person name="Klenk H.-P."/>
        </authorList>
    </citation>
    <scope>NUCLEOTIDE SEQUENCE [LARGE SCALE GENOMIC DNA]</scope>
    <source>
        <strain evidence="3 4">DSM 9580</strain>
    </source>
</reference>
<dbReference type="GO" id="GO:0009103">
    <property type="term" value="P:lipopolysaccharide biosynthetic process"/>
    <property type="evidence" value="ECO:0007669"/>
    <property type="project" value="TreeGrafter"/>
</dbReference>
<dbReference type="Proteomes" id="UP000275456">
    <property type="component" value="Unassembled WGS sequence"/>
</dbReference>
<dbReference type="PANTHER" id="PTHR46401">
    <property type="entry name" value="GLYCOSYLTRANSFERASE WBBK-RELATED"/>
    <property type="match status" value="1"/>
</dbReference>
<evidence type="ECO:0000313" key="3">
    <source>
        <dbReference type="EMBL" id="ROR67377.1"/>
    </source>
</evidence>
<evidence type="ECO:0000259" key="2">
    <source>
        <dbReference type="Pfam" id="PF00534"/>
    </source>
</evidence>
<evidence type="ECO:0000256" key="1">
    <source>
        <dbReference type="ARBA" id="ARBA00022679"/>
    </source>
</evidence>
<accession>A0A3N2AWH5</accession>
<evidence type="ECO:0000313" key="4">
    <source>
        <dbReference type="Proteomes" id="UP000275456"/>
    </source>
</evidence>
<dbReference type="GO" id="GO:0016757">
    <property type="term" value="F:glycosyltransferase activity"/>
    <property type="evidence" value="ECO:0007669"/>
    <property type="project" value="InterPro"/>
</dbReference>
<dbReference type="EMBL" id="RKHJ01000001">
    <property type="protein sequence ID" value="ROR67377.1"/>
    <property type="molecule type" value="Genomic_DNA"/>
</dbReference>
<keyword evidence="4" id="KW-1185">Reference proteome</keyword>
<dbReference type="InterPro" id="IPR001296">
    <property type="entry name" value="Glyco_trans_1"/>
</dbReference>
<feature type="domain" description="Glycosyl transferase family 1" evidence="2">
    <location>
        <begin position="170"/>
        <end position="319"/>
    </location>
</feature>
<name>A0A3N2AWH5_9MICO</name>
<dbReference type="PANTHER" id="PTHR46401:SF2">
    <property type="entry name" value="GLYCOSYLTRANSFERASE WBBK-RELATED"/>
    <property type="match status" value="1"/>
</dbReference>
<sequence length="398" mass="43261">MRILMDGYWWQDGPQAARTVQRELVLAWARAFPEDEVVVALRRDAEADDLPADAEAVRTHLWPHAASNRWELPLLAAGAGTELTVCHNYTPAVGPSLLFLHDVMFEEHPEWFSLAERLYFSAMLPWARRAALVATSTRTEADRIARHAPSLPQSIVTGLGVPPSLDGEPRRPSRVPAGSEFAVTVGRLNVRKNLETAMLAAVHSARISPERPLYVVGSTAHSGVGVAVPDAARALLDDGSIVLLGQVPDDELAWLYANASLTIALSLDEGFGMPAVEAARFGSPLVASDIPVFRETVEGYAVFAPPLDAMATASTLDAAWGNRPDVAARERTVSRFSWDAAARSLRAAADVHSLERSSTRQERRQLAGGLIHRAHRASVRARTEDVPVADVERVPRLP</sequence>
<proteinExistence type="predicted"/>
<keyword evidence="1 3" id="KW-0808">Transferase</keyword>
<gene>
    <name evidence="3" type="ORF">EDD26_2788</name>
</gene>
<dbReference type="Pfam" id="PF00534">
    <property type="entry name" value="Glycos_transf_1"/>
    <property type="match status" value="1"/>
</dbReference>
<protein>
    <submittedName>
        <fullName evidence="3">Glycosyltransferase involved in cell wall biosynthesis</fullName>
    </submittedName>
</protein>
<comment type="caution">
    <text evidence="3">The sequence shown here is derived from an EMBL/GenBank/DDBJ whole genome shotgun (WGS) entry which is preliminary data.</text>
</comment>